<dbReference type="InterPro" id="IPR051676">
    <property type="entry name" value="UPF0053_domain"/>
</dbReference>
<evidence type="ECO:0000259" key="12">
    <source>
        <dbReference type="PROSITE" id="PS51371"/>
    </source>
</evidence>
<dbReference type="Gene3D" id="3.30.465.10">
    <property type="match status" value="1"/>
</dbReference>
<dbReference type="SUPFAM" id="SSF54631">
    <property type="entry name" value="CBS-domain pair"/>
    <property type="match status" value="1"/>
</dbReference>
<organism evidence="14">
    <name type="scientific">uncultured Sporomusa sp</name>
    <dbReference type="NCBI Taxonomy" id="307249"/>
    <lineage>
        <taxon>Bacteria</taxon>
        <taxon>Bacillati</taxon>
        <taxon>Bacillota</taxon>
        <taxon>Negativicutes</taxon>
        <taxon>Selenomonadales</taxon>
        <taxon>Sporomusaceae</taxon>
        <taxon>Sporomusa</taxon>
        <taxon>environmental samples</taxon>
    </lineage>
</organism>
<keyword evidence="5" id="KW-0677">Repeat</keyword>
<dbReference type="GO" id="GO:0050660">
    <property type="term" value="F:flavin adenine dinucleotide binding"/>
    <property type="evidence" value="ECO:0007669"/>
    <property type="project" value="InterPro"/>
</dbReference>
<dbReference type="PANTHER" id="PTHR43099:SF2">
    <property type="entry name" value="UPF0053 PROTEIN YRKA"/>
    <property type="match status" value="1"/>
</dbReference>
<dbReference type="SUPFAM" id="SSF56176">
    <property type="entry name" value="FAD-binding/transporter-associated domain-like"/>
    <property type="match status" value="1"/>
</dbReference>
<feature type="domain" description="CBS" evidence="12">
    <location>
        <begin position="307"/>
        <end position="368"/>
    </location>
</feature>
<dbReference type="InterPro" id="IPR000644">
    <property type="entry name" value="CBS_dom"/>
</dbReference>
<dbReference type="Gene3D" id="3.10.580.10">
    <property type="entry name" value="CBS-domain"/>
    <property type="match status" value="1"/>
</dbReference>
<dbReference type="Pfam" id="PF01595">
    <property type="entry name" value="CNNM"/>
    <property type="match status" value="1"/>
</dbReference>
<keyword evidence="4 10" id="KW-0812">Transmembrane</keyword>
<feature type="transmembrane region" description="Helical" evidence="11">
    <location>
        <begin position="126"/>
        <end position="147"/>
    </location>
</feature>
<dbReference type="Pfam" id="PF00571">
    <property type="entry name" value="CBS"/>
    <property type="match status" value="1"/>
</dbReference>
<evidence type="ECO:0000313" key="14">
    <source>
        <dbReference type="EMBL" id="SCM80681.1"/>
    </source>
</evidence>
<sequence>MGLNPHPNQVYIYQRESAIVILDTASIGTEIIIILVLILANGLFAMTEMSIVSSRKSRLESMATSGSKGAQAAIKMAEDPTPLLSAVQIGITLIGILTGAFGGARLSSYLVVPLNTIPFLRGYSEAISLAIVVGIITYLSLIIGELVPKKLALNNPEPIAAAIARPMSAFVRLNRPLVHLLSLSTVMVMKLLGTKAPEEPPVTEEEVRGLIGQGAQYGVFEKSEREMLEKIFILGDMRVGALMTPRTQIKWLDLEDNDQYNLRIIRNSNHLFFPVARGSLDDIIGVVYSNELLANYIPGVPLRLEEAARQPLYVPKNTPALKVLEKIRETDVYVALVVDEYGGISGLISLYDIAEHIVGDMPYLGEDEDPDVIIRDDTSWLVDGMLSAEELKELLDVDHFPGEERGYFQTLGGFIVSFLGRIPATAESFEWNGYTFEIVDMDKARVDKVLITRQLPQVHGDRSTE</sequence>
<feature type="domain" description="CNNM transmembrane" evidence="13">
    <location>
        <begin position="23"/>
        <end position="224"/>
    </location>
</feature>
<keyword evidence="3" id="KW-1003">Cell membrane</keyword>
<evidence type="ECO:0000256" key="3">
    <source>
        <dbReference type="ARBA" id="ARBA00022475"/>
    </source>
</evidence>
<protein>
    <recommendedName>
        <fullName evidence="15">HlyC/CorC family transporter</fullName>
    </recommendedName>
</protein>
<evidence type="ECO:0000256" key="11">
    <source>
        <dbReference type="SAM" id="Phobius"/>
    </source>
</evidence>
<dbReference type="PROSITE" id="PS51371">
    <property type="entry name" value="CBS"/>
    <property type="match status" value="1"/>
</dbReference>
<evidence type="ECO:0000259" key="13">
    <source>
        <dbReference type="PROSITE" id="PS51846"/>
    </source>
</evidence>
<dbReference type="Pfam" id="PF03471">
    <property type="entry name" value="CorC_HlyC"/>
    <property type="match status" value="1"/>
</dbReference>
<dbReference type="AlphaFoldDB" id="A0A212LT54"/>
<evidence type="ECO:0000256" key="9">
    <source>
        <dbReference type="PROSITE-ProRule" id="PRU00703"/>
    </source>
</evidence>
<keyword evidence="8 10" id="KW-0472">Membrane</keyword>
<dbReference type="CDD" id="cd04590">
    <property type="entry name" value="CBS_pair_CorC_HlyC_assoc"/>
    <property type="match status" value="1"/>
</dbReference>
<evidence type="ECO:0000256" key="4">
    <source>
        <dbReference type="ARBA" id="ARBA00022692"/>
    </source>
</evidence>
<evidence type="ECO:0000256" key="5">
    <source>
        <dbReference type="ARBA" id="ARBA00022737"/>
    </source>
</evidence>
<proteinExistence type="inferred from homology"/>
<keyword evidence="7 9" id="KW-0129">CBS domain</keyword>
<evidence type="ECO:0000256" key="6">
    <source>
        <dbReference type="ARBA" id="ARBA00022989"/>
    </source>
</evidence>
<evidence type="ECO:0000256" key="7">
    <source>
        <dbReference type="ARBA" id="ARBA00023122"/>
    </source>
</evidence>
<dbReference type="InterPro" id="IPR016169">
    <property type="entry name" value="FAD-bd_PCMH_sub2"/>
</dbReference>
<evidence type="ECO:0000256" key="1">
    <source>
        <dbReference type="ARBA" id="ARBA00004651"/>
    </source>
</evidence>
<dbReference type="InterPro" id="IPR036318">
    <property type="entry name" value="FAD-bd_PCMH-like_sf"/>
</dbReference>
<evidence type="ECO:0000256" key="10">
    <source>
        <dbReference type="PROSITE-ProRule" id="PRU01193"/>
    </source>
</evidence>
<dbReference type="PANTHER" id="PTHR43099">
    <property type="entry name" value="UPF0053 PROTEIN YRKA"/>
    <property type="match status" value="1"/>
</dbReference>
<keyword evidence="6 10" id="KW-1133">Transmembrane helix</keyword>
<evidence type="ECO:0008006" key="15">
    <source>
        <dbReference type="Google" id="ProtNLM"/>
    </source>
</evidence>
<evidence type="ECO:0000256" key="2">
    <source>
        <dbReference type="ARBA" id="ARBA00006337"/>
    </source>
</evidence>
<feature type="transmembrane region" description="Helical" evidence="11">
    <location>
        <begin position="83"/>
        <end position="106"/>
    </location>
</feature>
<dbReference type="EMBL" id="FMJE01000003">
    <property type="protein sequence ID" value="SCM80681.1"/>
    <property type="molecule type" value="Genomic_DNA"/>
</dbReference>
<dbReference type="SMART" id="SM01091">
    <property type="entry name" value="CorC_HlyC"/>
    <property type="match status" value="1"/>
</dbReference>
<name>A0A212LT54_9FIRM</name>
<dbReference type="InterPro" id="IPR046342">
    <property type="entry name" value="CBS_dom_sf"/>
</dbReference>
<dbReference type="InterPro" id="IPR005170">
    <property type="entry name" value="Transptr-assoc_dom"/>
</dbReference>
<dbReference type="PROSITE" id="PS51846">
    <property type="entry name" value="CNNM"/>
    <property type="match status" value="1"/>
</dbReference>
<reference evidence="14" key="1">
    <citation type="submission" date="2016-08" db="EMBL/GenBank/DDBJ databases">
        <authorList>
            <person name="Seilhamer J.J."/>
        </authorList>
    </citation>
    <scope>NUCLEOTIDE SEQUENCE</scope>
    <source>
        <strain evidence="14">86</strain>
    </source>
</reference>
<dbReference type="InterPro" id="IPR044751">
    <property type="entry name" value="Ion_transp-like_CBS"/>
</dbReference>
<accession>A0A212LT54</accession>
<dbReference type="GO" id="GO:0005886">
    <property type="term" value="C:plasma membrane"/>
    <property type="evidence" value="ECO:0007669"/>
    <property type="project" value="UniProtKB-SubCell"/>
</dbReference>
<comment type="similarity">
    <text evidence="2">Belongs to the UPF0053 family.</text>
</comment>
<gene>
    <name evidence="14" type="ORF">KL86SPO_30859</name>
</gene>
<dbReference type="InterPro" id="IPR002550">
    <property type="entry name" value="CNNM"/>
</dbReference>
<comment type="subcellular location">
    <subcellularLocation>
        <location evidence="1">Cell membrane</location>
        <topology evidence="1">Multi-pass membrane protein</topology>
    </subcellularLocation>
</comment>
<evidence type="ECO:0000256" key="8">
    <source>
        <dbReference type="ARBA" id="ARBA00023136"/>
    </source>
</evidence>